<name>A0A5C6ZH66_9FLAO</name>
<dbReference type="Pfam" id="PF14064">
    <property type="entry name" value="HmuY"/>
    <property type="match status" value="1"/>
</dbReference>
<dbReference type="InterPro" id="IPR025921">
    <property type="entry name" value="HmuY"/>
</dbReference>
<evidence type="ECO:0008006" key="4">
    <source>
        <dbReference type="Google" id="ProtNLM"/>
    </source>
</evidence>
<feature type="signal peptide" evidence="1">
    <location>
        <begin position="1"/>
        <end position="26"/>
    </location>
</feature>
<keyword evidence="1" id="KW-0732">Signal</keyword>
<sequence length="211" mass="22714">MTTMKTLQTLTLAVLFIGFTSCTSDDDNTPTPDPVQAELVSNLFAPQTGGQGTGQDEGGPFTKFDFKTGAETTSDTEWDIAFRGTTIAVNGGTTTGTNDEPTRNGDAGASIVTGTFDSINTADGLTFAQDTASGFAIPTGSDNGWYNYDFMNNIIMPIPGKMLVFRTRDGNYAKVEILSYYKDQDNSTPANGRHYTFNYVYNPNAGETSFE</sequence>
<gene>
    <name evidence="2" type="ORF">ESY86_08890</name>
</gene>
<comment type="caution">
    <text evidence="2">The sequence shown here is derived from an EMBL/GenBank/DDBJ whole genome shotgun (WGS) entry which is preliminary data.</text>
</comment>
<accession>A0A5C6ZH66</accession>
<evidence type="ECO:0000256" key="1">
    <source>
        <dbReference type="SAM" id="SignalP"/>
    </source>
</evidence>
<evidence type="ECO:0000313" key="2">
    <source>
        <dbReference type="EMBL" id="TXD89485.1"/>
    </source>
</evidence>
<organism evidence="2 3">
    <name type="scientific">Subsaximicrobium wynnwilliamsii</name>
    <dbReference type="NCBI Taxonomy" id="291179"/>
    <lineage>
        <taxon>Bacteria</taxon>
        <taxon>Pseudomonadati</taxon>
        <taxon>Bacteroidota</taxon>
        <taxon>Flavobacteriia</taxon>
        <taxon>Flavobacteriales</taxon>
        <taxon>Flavobacteriaceae</taxon>
        <taxon>Subsaximicrobium</taxon>
    </lineage>
</organism>
<dbReference type="EMBL" id="VORO01000007">
    <property type="protein sequence ID" value="TXD89485.1"/>
    <property type="molecule type" value="Genomic_DNA"/>
</dbReference>
<dbReference type="AlphaFoldDB" id="A0A5C6ZH66"/>
<evidence type="ECO:0000313" key="3">
    <source>
        <dbReference type="Proteomes" id="UP000321578"/>
    </source>
</evidence>
<dbReference type="Proteomes" id="UP000321578">
    <property type="component" value="Unassembled WGS sequence"/>
</dbReference>
<dbReference type="CDD" id="cd12105">
    <property type="entry name" value="HmuY"/>
    <property type="match status" value="1"/>
</dbReference>
<keyword evidence="3" id="KW-1185">Reference proteome</keyword>
<proteinExistence type="predicted"/>
<dbReference type="OrthoDB" id="5510929at2"/>
<feature type="chain" id="PRO_5022926944" description="HmuY family protein" evidence="1">
    <location>
        <begin position="27"/>
        <end position="211"/>
    </location>
</feature>
<reference evidence="2 3" key="1">
    <citation type="submission" date="2019-08" db="EMBL/GenBank/DDBJ databases">
        <title>Genomes of Subsaximicrobium wynnwilliamsii strains.</title>
        <authorList>
            <person name="Bowman J.P."/>
        </authorList>
    </citation>
    <scope>NUCLEOTIDE SEQUENCE [LARGE SCALE GENOMIC DNA]</scope>
    <source>
        <strain evidence="2 3">2-80-2</strain>
    </source>
</reference>
<dbReference type="PROSITE" id="PS51257">
    <property type="entry name" value="PROKAR_LIPOPROTEIN"/>
    <property type="match status" value="1"/>
</dbReference>
<protein>
    <recommendedName>
        <fullName evidence="4">HmuY family protein</fullName>
    </recommendedName>
</protein>